<dbReference type="PANTHER" id="PTHR12433">
    <property type="entry name" value="MEDIATOR OF RNA POLYMERASE II TRANSCRIPTION SUBUNIT 25"/>
    <property type="match status" value="1"/>
</dbReference>
<dbReference type="PANTHER" id="PTHR12433:SF11">
    <property type="entry name" value="MEDIATOR OF RNA POLYMERASE II TRANSCRIPTION SUBUNIT 25"/>
    <property type="match status" value="1"/>
</dbReference>
<evidence type="ECO:0000256" key="4">
    <source>
        <dbReference type="ARBA" id="ARBA00023015"/>
    </source>
</evidence>
<evidence type="ECO:0000256" key="9">
    <source>
        <dbReference type="SAM" id="MobiDB-lite"/>
    </source>
</evidence>
<evidence type="ECO:0000256" key="2">
    <source>
        <dbReference type="ARBA" id="ARBA00009102"/>
    </source>
</evidence>
<dbReference type="InterPro" id="IPR021394">
    <property type="entry name" value="Med25_PTOV"/>
</dbReference>
<dbReference type="InterPro" id="IPR038196">
    <property type="entry name" value="Med25_PTOV_sf"/>
</dbReference>
<keyword evidence="6" id="KW-0804">Transcription</keyword>
<feature type="compositionally biased region" description="Gly residues" evidence="9">
    <location>
        <begin position="502"/>
        <end position="511"/>
    </location>
</feature>
<dbReference type="InterPro" id="IPR021419">
    <property type="entry name" value="Mediator_Med25_VWA"/>
</dbReference>
<feature type="region of interest" description="Disordered" evidence="9">
    <location>
        <begin position="188"/>
        <end position="227"/>
    </location>
</feature>
<feature type="domain" description="Mediator complex subunit Med25 PTOV" evidence="10">
    <location>
        <begin position="326"/>
        <end position="429"/>
    </location>
</feature>
<comment type="subcellular location">
    <subcellularLocation>
        <location evidence="1">Nucleus</location>
    </subcellularLocation>
</comment>
<evidence type="ECO:0000259" key="11">
    <source>
        <dbReference type="Pfam" id="PF11265"/>
    </source>
</evidence>
<evidence type="ECO:0000256" key="3">
    <source>
        <dbReference type="ARBA" id="ARBA00019694"/>
    </source>
</evidence>
<dbReference type="Proteomes" id="UP000299102">
    <property type="component" value="Unassembled WGS sequence"/>
</dbReference>
<keyword evidence="4" id="KW-0805">Transcription regulation</keyword>
<dbReference type="Pfam" id="PF11232">
    <property type="entry name" value="Med25"/>
    <property type="match status" value="1"/>
</dbReference>
<comment type="caution">
    <text evidence="12">The sequence shown here is derived from an EMBL/GenBank/DDBJ whole genome shotgun (WGS) entry which is preliminary data.</text>
</comment>
<evidence type="ECO:0000256" key="7">
    <source>
        <dbReference type="ARBA" id="ARBA00023242"/>
    </source>
</evidence>
<dbReference type="Pfam" id="PF11265">
    <property type="entry name" value="Med25_VWA"/>
    <property type="match status" value="2"/>
</dbReference>
<evidence type="ECO:0000259" key="10">
    <source>
        <dbReference type="Pfam" id="PF11232"/>
    </source>
</evidence>
<evidence type="ECO:0000256" key="1">
    <source>
        <dbReference type="ARBA" id="ARBA00004123"/>
    </source>
</evidence>
<keyword evidence="5" id="KW-0010">Activator</keyword>
<accession>A0A4C2AD31</accession>
<feature type="domain" description="Mediator of RNA polymerase II transcription subunit 25 von Willebrand factor type A" evidence="11">
    <location>
        <begin position="108"/>
        <end position="186"/>
    </location>
</feature>
<protein>
    <recommendedName>
        <fullName evidence="3">Mediator of RNA polymerase II transcription subunit 25</fullName>
    </recommendedName>
    <alternativeName>
        <fullName evidence="8">Mediator complex subunit 25</fullName>
    </alternativeName>
</protein>
<dbReference type="GO" id="GO:0045944">
    <property type="term" value="P:positive regulation of transcription by RNA polymerase II"/>
    <property type="evidence" value="ECO:0007669"/>
    <property type="project" value="TreeGrafter"/>
</dbReference>
<dbReference type="Gene3D" id="2.40.290.30">
    <property type="entry name" value="Mediator complex subunit 25, ACID domain"/>
    <property type="match status" value="1"/>
</dbReference>
<feature type="compositionally biased region" description="Low complexity" evidence="9">
    <location>
        <begin position="668"/>
        <end position="686"/>
    </location>
</feature>
<evidence type="ECO:0000313" key="12">
    <source>
        <dbReference type="EMBL" id="GBP96915.1"/>
    </source>
</evidence>
<reference evidence="12 13" key="1">
    <citation type="journal article" date="2019" name="Commun. Biol.">
        <title>The bagworm genome reveals a unique fibroin gene that provides high tensile strength.</title>
        <authorList>
            <person name="Kono N."/>
            <person name="Nakamura H."/>
            <person name="Ohtoshi R."/>
            <person name="Tomita M."/>
            <person name="Numata K."/>
            <person name="Arakawa K."/>
        </authorList>
    </citation>
    <scope>NUCLEOTIDE SEQUENCE [LARGE SCALE GENOMIC DNA]</scope>
</reference>
<feature type="region of interest" description="Disordered" evidence="9">
    <location>
        <begin position="663"/>
        <end position="692"/>
    </location>
</feature>
<organism evidence="12 13">
    <name type="scientific">Eumeta variegata</name>
    <name type="common">Bagworm moth</name>
    <name type="synonym">Eumeta japonica</name>
    <dbReference type="NCBI Taxonomy" id="151549"/>
    <lineage>
        <taxon>Eukaryota</taxon>
        <taxon>Metazoa</taxon>
        <taxon>Ecdysozoa</taxon>
        <taxon>Arthropoda</taxon>
        <taxon>Hexapoda</taxon>
        <taxon>Insecta</taxon>
        <taxon>Pterygota</taxon>
        <taxon>Neoptera</taxon>
        <taxon>Endopterygota</taxon>
        <taxon>Lepidoptera</taxon>
        <taxon>Glossata</taxon>
        <taxon>Ditrysia</taxon>
        <taxon>Tineoidea</taxon>
        <taxon>Psychidae</taxon>
        <taxon>Oiketicinae</taxon>
        <taxon>Eumeta</taxon>
    </lineage>
</organism>
<name>A0A4C2AD31_EUMVA</name>
<feature type="region of interest" description="Disordered" evidence="9">
    <location>
        <begin position="491"/>
        <end position="552"/>
    </location>
</feature>
<comment type="similarity">
    <text evidence="2">Belongs to the Mediator complex subunit 25 family.</text>
</comment>
<feature type="domain" description="Mediator of RNA polymerase II transcription subunit 25 von Willebrand factor type A" evidence="11">
    <location>
        <begin position="11"/>
        <end position="97"/>
    </location>
</feature>
<dbReference type="AlphaFoldDB" id="A0A4C2AD31"/>
<keyword evidence="13" id="KW-1185">Reference proteome</keyword>
<dbReference type="STRING" id="151549.A0A4C2AD31"/>
<gene>
    <name evidence="12" type="primary">med25</name>
    <name evidence="12" type="ORF">EVAR_90673_1</name>
</gene>
<evidence type="ECO:0000313" key="13">
    <source>
        <dbReference type="Proteomes" id="UP000299102"/>
    </source>
</evidence>
<evidence type="ECO:0000256" key="6">
    <source>
        <dbReference type="ARBA" id="ARBA00023163"/>
    </source>
</evidence>
<sequence>MIVNNSDSPGLAEVIFVIECTAVNGAYINELKTNYILPTLEYFHGGALEEGGGHGSVYGIVTYQAADSLPGLPVTTYGPFTSPLNVSEAIDKLQIRTNQVVLTYCSWCCSNPYTAAAGGIITPGAPATVEQAARLLGERGIHLSVAAARKAPSLLMIYEHAGGELAAAQQRNYAKDPRHLVLLRGYSLKERPPSPAPPPAPDVSSDIFGASRGAPAPAPPAVRGPTAAFTRAPPVRGNWLATRQPAIYANNSALLTQLAQPSYPPPTQPQQPNMPRMPLLGANAASNTATPVAASNAVPSSSAPVAGVPTIAAPAAGPSAQPTVPQRTFIWTGILEWMEKLKGDQQKVTKHLPCQVSVSSKDMEPELKVDAWPNKLLMQLMPKQLISNIGGQYLKDSKSVVFHLQPNEALEALTKVMVNGFVSILRVAFISRRCRRLLNVTLGVDTAVYARQEGVPRLHTEQPGYFCRDSESNPTAEDIANNWKTSNRPVFRRDTRTAGPGQAMGPGGAMGPGTAMGPNQTMAPSGSMGPTAGMGPSGAMGPSGNMGPGGTMGGVSGVGVGALAGVSTQAQGMVTPAQLSQHPQGMMMANSMGGQVGPVGPAKGQQVNQLDGLEAARQQNLEKIQHLQQTLAHQQEAQFKSQMDIMSHLQAAQQQEQHFKQLEEQQRKQQQLQHQLQQQLRGAGAHAPRGGLMRPIMPSNPGLRHLLQQIIRFIRRIGYPAVTIPHVPFGVDIHIVG</sequence>
<dbReference type="GO" id="GO:0016592">
    <property type="term" value="C:mediator complex"/>
    <property type="evidence" value="ECO:0007669"/>
    <property type="project" value="TreeGrafter"/>
</dbReference>
<proteinExistence type="inferred from homology"/>
<dbReference type="EMBL" id="BGZK01002848">
    <property type="protein sequence ID" value="GBP96915.1"/>
    <property type="molecule type" value="Genomic_DNA"/>
</dbReference>
<keyword evidence="7" id="KW-0539">Nucleus</keyword>
<evidence type="ECO:0000256" key="5">
    <source>
        <dbReference type="ARBA" id="ARBA00023159"/>
    </source>
</evidence>
<dbReference type="OrthoDB" id="7690434at2759"/>
<feature type="compositionally biased region" description="Low complexity" evidence="9">
    <location>
        <begin position="512"/>
        <end position="543"/>
    </location>
</feature>
<evidence type="ECO:0000256" key="8">
    <source>
        <dbReference type="ARBA" id="ARBA00031958"/>
    </source>
</evidence>
<dbReference type="GO" id="GO:0005667">
    <property type="term" value="C:transcription regulator complex"/>
    <property type="evidence" value="ECO:0007669"/>
    <property type="project" value="TreeGrafter"/>
</dbReference>